<dbReference type="Gene3D" id="3.40.50.150">
    <property type="entry name" value="Vaccinia Virus protein VP39"/>
    <property type="match status" value="1"/>
</dbReference>
<keyword evidence="1" id="KW-0808">Transferase</keyword>
<gene>
    <name evidence="1" type="ORF">H3N35_20595</name>
</gene>
<dbReference type="GO" id="GO:0032259">
    <property type="term" value="P:methylation"/>
    <property type="evidence" value="ECO:0007669"/>
    <property type="project" value="UniProtKB-KW"/>
</dbReference>
<dbReference type="RefSeq" id="WP_274050680.1">
    <property type="nucleotide sequence ID" value="NZ_CP059693.1"/>
</dbReference>
<dbReference type="InterPro" id="IPR016980">
    <property type="entry name" value="S-AdoMet-dep_MeTrfase_Alr7345"/>
</dbReference>
<dbReference type="InterPro" id="IPR029063">
    <property type="entry name" value="SAM-dependent_MTases_sf"/>
</dbReference>
<keyword evidence="2" id="KW-1185">Reference proteome</keyword>
<proteinExistence type="predicted"/>
<keyword evidence="1" id="KW-0489">Methyltransferase</keyword>
<dbReference type="Proteomes" id="UP001215231">
    <property type="component" value="Chromosome"/>
</dbReference>
<sequence>MPNKLILSEFYCWAFRPKRNKIRKLKRCASCLHLYFKLNIRKWEMGRSRITVSTILVLFSLNVTSVFAGTTNKDAVWHAVHNNPYRTVEEVKRDKYRNPEQVLRFFGISETSAVGEVAPGGNWYTHILAPLLKEKGRYIGLQHNPAYYGKWPDWAKKLTAYPEKITSAADLYGSNAIGTWLPAIEGLPVDENSLDFVFIARTMHNWQNQGRLENGLRQSWQILKKGGGLAIVQHREDESFTGDRKASSKRGRWKQSDLIKVVESFGFKLVASSEMNSNPKDAKNYEKGVWTLPPSFALKEKDKDTYTKIGESDRMTLKFVKIST</sequence>
<dbReference type="EMBL" id="CP059693">
    <property type="protein sequence ID" value="WDE10634.1"/>
    <property type="molecule type" value="Genomic_DNA"/>
</dbReference>
<organism evidence="1 2">
    <name type="scientific">Thalassomonas haliotis</name>
    <dbReference type="NCBI Taxonomy" id="485448"/>
    <lineage>
        <taxon>Bacteria</taxon>
        <taxon>Pseudomonadati</taxon>
        <taxon>Pseudomonadota</taxon>
        <taxon>Gammaproteobacteria</taxon>
        <taxon>Alteromonadales</taxon>
        <taxon>Colwelliaceae</taxon>
        <taxon>Thalassomonas</taxon>
    </lineage>
</organism>
<dbReference type="SUPFAM" id="SSF53335">
    <property type="entry name" value="S-adenosyl-L-methionine-dependent methyltransferases"/>
    <property type="match status" value="1"/>
</dbReference>
<dbReference type="GO" id="GO:0008168">
    <property type="term" value="F:methyltransferase activity"/>
    <property type="evidence" value="ECO:0007669"/>
    <property type="project" value="UniProtKB-KW"/>
</dbReference>
<protein>
    <submittedName>
        <fullName evidence="1">Class I SAM-dependent methyltransferase</fullName>
    </submittedName>
</protein>
<reference evidence="1 2" key="1">
    <citation type="journal article" date="2022" name="Mar. Drugs">
        <title>Bioassay-Guided Fractionation Leads to the Detection of Cholic Acid Generated by the Rare Thalassomonas sp.</title>
        <authorList>
            <person name="Pheiffer F."/>
            <person name="Schneider Y.K."/>
            <person name="Hansen E.H."/>
            <person name="Andersen J.H."/>
            <person name="Isaksson J."/>
            <person name="Busche T."/>
            <person name="R C."/>
            <person name="Kalinowski J."/>
            <person name="Zyl L.V."/>
            <person name="Trindade M."/>
        </authorList>
    </citation>
    <scope>NUCLEOTIDE SEQUENCE [LARGE SCALE GENOMIC DNA]</scope>
    <source>
        <strain evidence="1 2">A5K-61T</strain>
    </source>
</reference>
<evidence type="ECO:0000313" key="2">
    <source>
        <dbReference type="Proteomes" id="UP001215231"/>
    </source>
</evidence>
<name>A0ABY7VAJ6_9GAMM</name>
<evidence type="ECO:0000313" key="1">
    <source>
        <dbReference type="EMBL" id="WDE10634.1"/>
    </source>
</evidence>
<accession>A0ABY7VAJ6</accession>
<dbReference type="PIRSF" id="PIRSF031679">
    <property type="entry name" value="Mtase_Alr7345_prd"/>
    <property type="match status" value="1"/>
</dbReference>